<sequence length="113" mass="13109">MSKSRQHEFSQALYDIIYHALLGQGVDKTQATAIAEESTDTVLDEFGGENLYIPKNISGKAARRNRQIYDEFTGDNHDELAKKYGVTLQRIYAIIKEQRQFEFNTRQFSLWDD</sequence>
<evidence type="ECO:0000313" key="2">
    <source>
        <dbReference type="EMBL" id="STZ63802.1"/>
    </source>
</evidence>
<dbReference type="InterPro" id="IPR052411">
    <property type="entry name" value="c-mor_Regulatory_Protein"/>
</dbReference>
<dbReference type="InterPro" id="IPR014875">
    <property type="entry name" value="Mor_transcription_activator"/>
</dbReference>
<accession>A0A378TV86</accession>
<feature type="domain" description="Mor transcription activator" evidence="1">
    <location>
        <begin position="5"/>
        <end position="110"/>
    </location>
</feature>
<dbReference type="Proteomes" id="UP000254437">
    <property type="component" value="Unassembled WGS sequence"/>
</dbReference>
<dbReference type="RefSeq" id="WP_115008097.1">
    <property type="nucleotide sequence ID" value="NZ_UGQU01000003.1"/>
</dbReference>
<dbReference type="AlphaFoldDB" id="A0A378TV86"/>
<dbReference type="PANTHER" id="PTHR37812:SF1">
    <property type="entry name" value="MU-LIKE PROPHAGE FLUMU PROTEIN C"/>
    <property type="match status" value="1"/>
</dbReference>
<name>A0A378TV86_MORLA</name>
<proteinExistence type="predicted"/>
<gene>
    <name evidence="2" type="ORF">NCTC10359_02243</name>
</gene>
<evidence type="ECO:0000259" key="1">
    <source>
        <dbReference type="Pfam" id="PF08765"/>
    </source>
</evidence>
<evidence type="ECO:0000313" key="3">
    <source>
        <dbReference type="Proteomes" id="UP000254437"/>
    </source>
</evidence>
<dbReference type="Gene3D" id="1.10.10.60">
    <property type="entry name" value="Homeodomain-like"/>
    <property type="match status" value="1"/>
</dbReference>
<organism evidence="2 3">
    <name type="scientific">Moraxella lacunata</name>
    <dbReference type="NCBI Taxonomy" id="477"/>
    <lineage>
        <taxon>Bacteria</taxon>
        <taxon>Pseudomonadati</taxon>
        <taxon>Pseudomonadota</taxon>
        <taxon>Gammaproteobacteria</taxon>
        <taxon>Moraxellales</taxon>
        <taxon>Moraxellaceae</taxon>
        <taxon>Moraxella</taxon>
    </lineage>
</organism>
<dbReference type="PANTHER" id="PTHR37812">
    <property type="entry name" value="MU-LIKE PROPHAGE FLUMU PROTEIN C"/>
    <property type="match status" value="1"/>
</dbReference>
<dbReference type="EMBL" id="UGQU01000003">
    <property type="protein sequence ID" value="STZ63802.1"/>
    <property type="molecule type" value="Genomic_DNA"/>
</dbReference>
<reference evidence="2 3" key="1">
    <citation type="submission" date="2018-06" db="EMBL/GenBank/DDBJ databases">
        <authorList>
            <consortium name="Pathogen Informatics"/>
            <person name="Doyle S."/>
        </authorList>
    </citation>
    <scope>NUCLEOTIDE SEQUENCE [LARGE SCALE GENOMIC DNA]</scope>
    <source>
        <strain evidence="2 3">NCTC10359</strain>
    </source>
</reference>
<protein>
    <submittedName>
        <fullName evidence="2">Uncharacterized conserved protein</fullName>
    </submittedName>
</protein>
<dbReference type="InterPro" id="IPR009057">
    <property type="entry name" value="Homeodomain-like_sf"/>
</dbReference>
<dbReference type="SUPFAM" id="SSF46689">
    <property type="entry name" value="Homeodomain-like"/>
    <property type="match status" value="1"/>
</dbReference>
<dbReference type="Pfam" id="PF08765">
    <property type="entry name" value="Mor"/>
    <property type="match status" value="1"/>
</dbReference>